<evidence type="ECO:0000256" key="1">
    <source>
        <dbReference type="SAM" id="Phobius"/>
    </source>
</evidence>
<gene>
    <name evidence="2" type="ORF">FloV-SA2_00375</name>
</gene>
<name>A0AB39JFJ1_9VIRU</name>
<keyword evidence="1" id="KW-0472">Membrane</keyword>
<sequence length="140" mass="16287">MSDDDFFVCEDISSTLNTYFASNKYDSILNKMYNIINGNDSTDLTDASGLFVDMNNFNSFLQSKNSSFINNIQTKDNINTSIHQNKPVEKKSEDYKQIFEQKYLLIILTIVMYLLVAIFIFYYFKKNIFTNSPNLQNSTK</sequence>
<evidence type="ECO:0000313" key="2">
    <source>
        <dbReference type="EMBL" id="XDO02193.1"/>
    </source>
</evidence>
<reference evidence="2" key="1">
    <citation type="submission" date="2024-03" db="EMBL/GenBank/DDBJ databases">
        <title>Eukaryotic viruses encode the ribosomal protein eL40.</title>
        <authorList>
            <person name="Thomy J."/>
            <person name="Schvarcz C.R."/>
            <person name="McBeain K.A."/>
            <person name="Edwards K.F."/>
            <person name="Steward G.F."/>
        </authorList>
    </citation>
    <scope>NUCLEOTIDE SEQUENCE</scope>
    <source>
        <strain evidence="2">FloV-SA2</strain>
    </source>
</reference>
<feature type="transmembrane region" description="Helical" evidence="1">
    <location>
        <begin position="103"/>
        <end position="124"/>
    </location>
</feature>
<keyword evidence="1" id="KW-0812">Transmembrane</keyword>
<dbReference type="EMBL" id="PP542043">
    <property type="protein sequence ID" value="XDO02193.1"/>
    <property type="molecule type" value="Genomic_DNA"/>
</dbReference>
<protein>
    <submittedName>
        <fullName evidence="2">Uncharacterized protein</fullName>
    </submittedName>
</protein>
<accession>A0AB39JFJ1</accession>
<keyword evidence="1" id="KW-1133">Transmembrane helix</keyword>
<proteinExistence type="predicted"/>
<organism evidence="2">
    <name type="scientific">Florenciella sp. virus SA2</name>
    <dbReference type="NCBI Taxonomy" id="3240092"/>
    <lineage>
        <taxon>Viruses</taxon>
    </lineage>
</organism>